<evidence type="ECO:0000256" key="4">
    <source>
        <dbReference type="ARBA" id="ARBA00022833"/>
    </source>
</evidence>
<reference evidence="7 8" key="1">
    <citation type="journal article" date="2020" name="Nature">
        <title>Six reference-quality genomes reveal evolution of bat adaptations.</title>
        <authorList>
            <person name="Jebb D."/>
            <person name="Huang Z."/>
            <person name="Pippel M."/>
            <person name="Hughes G.M."/>
            <person name="Lavrichenko K."/>
            <person name="Devanna P."/>
            <person name="Winkler S."/>
            <person name="Jermiin L.S."/>
            <person name="Skirmuntt E.C."/>
            <person name="Katzourakis A."/>
            <person name="Burkitt-Gray L."/>
            <person name="Ray D.A."/>
            <person name="Sullivan K.A.M."/>
            <person name="Roscito J.G."/>
            <person name="Kirilenko B.M."/>
            <person name="Davalos L.M."/>
            <person name="Corthals A.P."/>
            <person name="Power M.L."/>
            <person name="Jones G."/>
            <person name="Ransome R.D."/>
            <person name="Dechmann D.K.N."/>
            <person name="Locatelli A.G."/>
            <person name="Puechmaille S.J."/>
            <person name="Fedrigo O."/>
            <person name="Jarvis E.D."/>
            <person name="Hiller M."/>
            <person name="Vernes S.C."/>
            <person name="Myers E.W."/>
            <person name="Teeling E.C."/>
        </authorList>
    </citation>
    <scope>NUCLEOTIDE SEQUENCE [LARGE SCALE GENOMIC DNA]</scope>
    <source>
        <strain evidence="7">MMolMol1</strain>
        <tissue evidence="7">Muscle</tissue>
    </source>
</reference>
<dbReference type="GO" id="GO:0006355">
    <property type="term" value="P:regulation of DNA-templated transcription"/>
    <property type="evidence" value="ECO:0007669"/>
    <property type="project" value="InterPro"/>
</dbReference>
<proteinExistence type="predicted"/>
<keyword evidence="8" id="KW-1185">Reference proteome</keyword>
<keyword evidence="1" id="KW-0479">Metal-binding</keyword>
<dbReference type="InterPro" id="IPR001909">
    <property type="entry name" value="KRAB"/>
</dbReference>
<evidence type="ECO:0000313" key="7">
    <source>
        <dbReference type="EMBL" id="KAF6408668.1"/>
    </source>
</evidence>
<evidence type="ECO:0000256" key="1">
    <source>
        <dbReference type="ARBA" id="ARBA00022723"/>
    </source>
</evidence>
<dbReference type="Gene3D" id="3.30.160.60">
    <property type="entry name" value="Classic Zinc Finger"/>
    <property type="match status" value="1"/>
</dbReference>
<dbReference type="Gene3D" id="6.10.140.140">
    <property type="match status" value="1"/>
</dbReference>
<dbReference type="CDD" id="cd07765">
    <property type="entry name" value="KRAB_A-box"/>
    <property type="match status" value="1"/>
</dbReference>
<evidence type="ECO:0000259" key="6">
    <source>
        <dbReference type="PROSITE" id="PS50805"/>
    </source>
</evidence>
<evidence type="ECO:0000313" key="8">
    <source>
        <dbReference type="Proteomes" id="UP000550707"/>
    </source>
</evidence>
<comment type="caution">
    <text evidence="7">The sequence shown here is derived from an EMBL/GenBank/DDBJ whole genome shotgun (WGS) entry which is preliminary data.</text>
</comment>
<feature type="domain" description="KRAB" evidence="6">
    <location>
        <begin position="24"/>
        <end position="109"/>
    </location>
</feature>
<dbReference type="AlphaFoldDB" id="A0A7J8CCW8"/>
<keyword evidence="4" id="KW-0862">Zinc</keyword>
<protein>
    <recommendedName>
        <fullName evidence="6">KRAB domain-containing protein</fullName>
    </recommendedName>
</protein>
<dbReference type="InterPro" id="IPR036236">
    <property type="entry name" value="Znf_C2H2_sf"/>
</dbReference>
<dbReference type="PROSITE" id="PS50805">
    <property type="entry name" value="KRAB"/>
    <property type="match status" value="1"/>
</dbReference>
<dbReference type="SUPFAM" id="SSF109640">
    <property type="entry name" value="KRAB domain (Kruppel-associated box)"/>
    <property type="match status" value="1"/>
</dbReference>
<sequence length="209" mass="24534">MAASPVKDMSWVRGCLCFSSQGPLTFRDVAVDFSQEEWECLDPAQQTLYLDVMLENYRNLVSLAVLSEDNEAFVPKAKLEDLFPEIILSAYNEDRSYQCNIHWKNFYQESNPNKQKTQLPENYYEGGKVFAQMSNRNIHQVIHTVEKRNKRSKCDKSLQQSSRHTERQNIHTRERAFKGRPSSRKGIPRRRRIITHLKIKVQIIFLVVQ</sequence>
<organism evidence="7 8">
    <name type="scientific">Molossus molossus</name>
    <name type="common">Pallas' mastiff bat</name>
    <name type="synonym">Vespertilio molossus</name>
    <dbReference type="NCBI Taxonomy" id="27622"/>
    <lineage>
        <taxon>Eukaryota</taxon>
        <taxon>Metazoa</taxon>
        <taxon>Chordata</taxon>
        <taxon>Craniata</taxon>
        <taxon>Vertebrata</taxon>
        <taxon>Euteleostomi</taxon>
        <taxon>Mammalia</taxon>
        <taxon>Eutheria</taxon>
        <taxon>Laurasiatheria</taxon>
        <taxon>Chiroptera</taxon>
        <taxon>Yangochiroptera</taxon>
        <taxon>Molossidae</taxon>
        <taxon>Molossus</taxon>
    </lineage>
</organism>
<evidence type="ECO:0000256" key="5">
    <source>
        <dbReference type="SAM" id="MobiDB-lite"/>
    </source>
</evidence>
<evidence type="ECO:0000256" key="2">
    <source>
        <dbReference type="ARBA" id="ARBA00022737"/>
    </source>
</evidence>
<dbReference type="PANTHER" id="PTHR23232">
    <property type="entry name" value="KRAB DOMAIN C2H2 ZINC FINGER"/>
    <property type="match status" value="1"/>
</dbReference>
<dbReference type="SUPFAM" id="SSF57667">
    <property type="entry name" value="beta-beta-alpha zinc fingers"/>
    <property type="match status" value="1"/>
</dbReference>
<gene>
    <name evidence="7" type="ORF">HJG59_020091</name>
</gene>
<accession>A0A7J8CCW8</accession>
<dbReference type="InParanoid" id="A0A7J8CCW8"/>
<name>A0A7J8CCW8_MOLMO</name>
<dbReference type="Pfam" id="PF01352">
    <property type="entry name" value="KRAB"/>
    <property type="match status" value="1"/>
</dbReference>
<keyword evidence="2" id="KW-0677">Repeat</keyword>
<dbReference type="InterPro" id="IPR050169">
    <property type="entry name" value="Krueppel_C2H2_ZnF"/>
</dbReference>
<feature type="compositionally biased region" description="Basic and acidic residues" evidence="5">
    <location>
        <begin position="163"/>
        <end position="177"/>
    </location>
</feature>
<dbReference type="InterPro" id="IPR036051">
    <property type="entry name" value="KRAB_dom_sf"/>
</dbReference>
<dbReference type="PANTHER" id="PTHR23232:SF168">
    <property type="entry name" value="KRAB DOMAIN-CONTAINING PROTEIN"/>
    <property type="match status" value="1"/>
</dbReference>
<dbReference type="EMBL" id="JACASF010000021">
    <property type="protein sequence ID" value="KAF6408668.1"/>
    <property type="molecule type" value="Genomic_DNA"/>
</dbReference>
<keyword evidence="3" id="KW-0863">Zinc-finger</keyword>
<dbReference type="Proteomes" id="UP000550707">
    <property type="component" value="Unassembled WGS sequence"/>
</dbReference>
<feature type="region of interest" description="Disordered" evidence="5">
    <location>
        <begin position="149"/>
        <end position="189"/>
    </location>
</feature>
<dbReference type="SMART" id="SM00349">
    <property type="entry name" value="KRAB"/>
    <property type="match status" value="1"/>
</dbReference>
<dbReference type="GO" id="GO:0008270">
    <property type="term" value="F:zinc ion binding"/>
    <property type="evidence" value="ECO:0007669"/>
    <property type="project" value="UniProtKB-KW"/>
</dbReference>
<evidence type="ECO:0000256" key="3">
    <source>
        <dbReference type="ARBA" id="ARBA00022771"/>
    </source>
</evidence>